<sequence>MVPLVRCVRRSVSRVVPIVRGSVPPSSPLLWPERWLSSDMAAAQDTCVERQQESPGPGRGEEADPEVLRIVRAHEEACLAGQEGYSDPITGYFVFTRIAHLKRGKCCGSACRHCPYGQENVKDSSRKKQFNSFFYT</sequence>
<reference evidence="2" key="1">
    <citation type="submission" date="2023-05" db="EMBL/GenBank/DDBJ databases">
        <authorList>
            <person name="Stuckert A."/>
        </authorList>
    </citation>
    <scope>NUCLEOTIDE SEQUENCE</scope>
</reference>
<gene>
    <name evidence="2" type="ORF">SPARVUS_LOCUS10410109</name>
</gene>
<organism evidence="2 3">
    <name type="scientific">Staurois parvus</name>
    <dbReference type="NCBI Taxonomy" id="386267"/>
    <lineage>
        <taxon>Eukaryota</taxon>
        <taxon>Metazoa</taxon>
        <taxon>Chordata</taxon>
        <taxon>Craniata</taxon>
        <taxon>Vertebrata</taxon>
        <taxon>Euteleostomi</taxon>
        <taxon>Amphibia</taxon>
        <taxon>Batrachia</taxon>
        <taxon>Anura</taxon>
        <taxon>Neobatrachia</taxon>
        <taxon>Ranoidea</taxon>
        <taxon>Ranidae</taxon>
        <taxon>Staurois</taxon>
    </lineage>
</organism>
<keyword evidence="3" id="KW-1185">Reference proteome</keyword>
<evidence type="ECO:0000313" key="2">
    <source>
        <dbReference type="EMBL" id="CAI9586691.1"/>
    </source>
</evidence>
<dbReference type="Proteomes" id="UP001162483">
    <property type="component" value="Unassembled WGS sequence"/>
</dbReference>
<dbReference type="Pfam" id="PF17653">
    <property type="entry name" value="DUF5522"/>
    <property type="match status" value="1"/>
</dbReference>
<proteinExistence type="predicted"/>
<evidence type="ECO:0000256" key="1">
    <source>
        <dbReference type="SAM" id="MobiDB-lite"/>
    </source>
</evidence>
<comment type="caution">
    <text evidence="2">The sequence shown here is derived from an EMBL/GenBank/DDBJ whole genome shotgun (WGS) entry which is preliminary data.</text>
</comment>
<dbReference type="PANTHER" id="PTHR21037">
    <property type="entry name" value="39S RIBOSOMAL PROTEIN L14, MITOCHONDRIAL"/>
    <property type="match status" value="1"/>
</dbReference>
<accession>A0ABN9EPB8</accession>
<dbReference type="EMBL" id="CATNWA010015774">
    <property type="protein sequence ID" value="CAI9586691.1"/>
    <property type="molecule type" value="Genomic_DNA"/>
</dbReference>
<evidence type="ECO:0000313" key="3">
    <source>
        <dbReference type="Proteomes" id="UP001162483"/>
    </source>
</evidence>
<name>A0ABN9EPB8_9NEOB</name>
<feature type="region of interest" description="Disordered" evidence="1">
    <location>
        <begin position="44"/>
        <end position="65"/>
    </location>
</feature>
<dbReference type="PANTHER" id="PTHR21037:SF2">
    <property type="entry name" value="SIMILAR TO NOVEL PROTEIN"/>
    <property type="match status" value="1"/>
</dbReference>
<dbReference type="InterPro" id="IPR040807">
    <property type="entry name" value="DUF5522"/>
</dbReference>
<protein>
    <submittedName>
        <fullName evidence="2">Uncharacterized protein</fullName>
    </submittedName>
</protein>